<dbReference type="AlphaFoldDB" id="X6MFN3"/>
<feature type="region of interest" description="Disordered" evidence="1">
    <location>
        <begin position="40"/>
        <end position="62"/>
    </location>
</feature>
<proteinExistence type="predicted"/>
<dbReference type="Proteomes" id="UP000023152">
    <property type="component" value="Unassembled WGS sequence"/>
</dbReference>
<feature type="compositionally biased region" description="Low complexity" evidence="1">
    <location>
        <begin position="301"/>
        <end position="323"/>
    </location>
</feature>
<evidence type="ECO:0000313" key="2">
    <source>
        <dbReference type="EMBL" id="ETO11845.1"/>
    </source>
</evidence>
<reference evidence="2 3" key="1">
    <citation type="journal article" date="2013" name="Curr. Biol.">
        <title>The Genome of the Foraminiferan Reticulomyxa filosa.</title>
        <authorList>
            <person name="Glockner G."/>
            <person name="Hulsmann N."/>
            <person name="Schleicher M."/>
            <person name="Noegel A.A."/>
            <person name="Eichinger L."/>
            <person name="Gallinger C."/>
            <person name="Pawlowski J."/>
            <person name="Sierra R."/>
            <person name="Euteneuer U."/>
            <person name="Pillet L."/>
            <person name="Moustafa A."/>
            <person name="Platzer M."/>
            <person name="Groth M."/>
            <person name="Szafranski K."/>
            <person name="Schliwa M."/>
        </authorList>
    </citation>
    <scope>NUCLEOTIDE SEQUENCE [LARGE SCALE GENOMIC DNA]</scope>
</reference>
<evidence type="ECO:0000256" key="1">
    <source>
        <dbReference type="SAM" id="MobiDB-lite"/>
    </source>
</evidence>
<comment type="caution">
    <text evidence="2">The sequence shown here is derived from an EMBL/GenBank/DDBJ whole genome shotgun (WGS) entry which is preliminary data.</text>
</comment>
<feature type="region of interest" description="Disordered" evidence="1">
    <location>
        <begin position="504"/>
        <end position="553"/>
    </location>
</feature>
<feature type="compositionally biased region" description="Basic and acidic residues" evidence="1">
    <location>
        <begin position="151"/>
        <end position="194"/>
    </location>
</feature>
<dbReference type="EMBL" id="ASPP01021964">
    <property type="protein sequence ID" value="ETO11845.1"/>
    <property type="molecule type" value="Genomic_DNA"/>
</dbReference>
<feature type="compositionally biased region" description="Low complexity" evidence="1">
    <location>
        <begin position="280"/>
        <end position="291"/>
    </location>
</feature>
<sequence>MADGYKQQYYQLVDLHHKQVQDNANNNDNNINDINNINNTVNNNSAPPIDEGHPKSISDPTVDDIKEAGAPLVSRPRSQTVDTATRAKVCDVFTSHRRKGRHVDTDSIILKPGIAKQLKKEKKVKDEGGSGGGGGDGNEVRGGSAGAGGDKASKGKGKDKDKDNTKEKGKDKDKEKEKGKGKEKEKGKIKEKGQSKNNGNANLSANKQATKTKKNTQQTQTQTQKGSSKKATNNTKITLAKSTAGLDKAKKMTLPIPLLIFKKPNRDKYVFNFDQRRMINSGDHSGNNHSNTTPNAITSTNNNDNENDNNNSADTLSNGNSNSNSNYSNKCDLEFEYVLNDPELFDKKALIDVMEVKSHKKWIDGLHMNNILATNKLQITLPKNLVSSYFQKHNNTSNNSNNNNNTKEDAPYLVLCIRCYEKGKSTVYNKGKEHIFKSKTFTIRMNDKKLIKSKTTNLETSSITNNNQKGIPSVVPFTGASMMKSKVNKDNPIPNRLVANKSADCDEISVKREKSAPPSANRPIPKPQNREPKKNSVATSGNRNSKHKGLLPPPIIHVEDQQSKHSVELLPDWYLPKAPEDTQEESSDGSSDLMVYGVSVEPKGFSRSKTSRSDGDNPDGNDEQANEDEEKNDEEQEQEEEEEEATPSFFTFEENAFEGSSDEEFQNEEGDVQMVEEEDVSNHAHHFWHVLFFLLYNVVFVIASAEYISFQKFFFVVVFIEKNITKSKIYSIIKFWVFCFYKKIIVVDSTNLLFCEYLYTP</sequence>
<feature type="compositionally biased region" description="Acidic residues" evidence="1">
    <location>
        <begin position="616"/>
        <end position="645"/>
    </location>
</feature>
<feature type="region of interest" description="Disordered" evidence="1">
    <location>
        <begin position="117"/>
        <end position="236"/>
    </location>
</feature>
<evidence type="ECO:0000313" key="3">
    <source>
        <dbReference type="Proteomes" id="UP000023152"/>
    </source>
</evidence>
<feature type="compositionally biased region" description="Low complexity" evidence="1">
    <location>
        <begin position="204"/>
        <end position="232"/>
    </location>
</feature>
<protein>
    <submittedName>
        <fullName evidence="2">Myb domain-containing protein</fullName>
    </submittedName>
</protein>
<gene>
    <name evidence="2" type="ORF">RFI_25533</name>
</gene>
<keyword evidence="3" id="KW-1185">Reference proteome</keyword>
<accession>X6MFN3</accession>
<organism evidence="2 3">
    <name type="scientific">Reticulomyxa filosa</name>
    <dbReference type="NCBI Taxonomy" id="46433"/>
    <lineage>
        <taxon>Eukaryota</taxon>
        <taxon>Sar</taxon>
        <taxon>Rhizaria</taxon>
        <taxon>Retaria</taxon>
        <taxon>Foraminifera</taxon>
        <taxon>Monothalamids</taxon>
        <taxon>Reticulomyxidae</taxon>
        <taxon>Reticulomyxa</taxon>
    </lineage>
</organism>
<feature type="region of interest" description="Disordered" evidence="1">
    <location>
        <begin position="600"/>
        <end position="649"/>
    </location>
</feature>
<name>X6MFN3_RETFI</name>
<feature type="region of interest" description="Disordered" evidence="1">
    <location>
        <begin position="279"/>
        <end position="323"/>
    </location>
</feature>